<evidence type="ECO:0000313" key="3">
    <source>
        <dbReference type="Proteomes" id="UP000479710"/>
    </source>
</evidence>
<gene>
    <name evidence="1" type="ORF">E2562_033305</name>
    <name evidence="2" type="ORF">E2562_033307</name>
</gene>
<dbReference type="Proteomes" id="UP000479710">
    <property type="component" value="Unassembled WGS sequence"/>
</dbReference>
<dbReference type="EMBL" id="SPHZ02000002">
    <property type="protein sequence ID" value="KAF0930540.1"/>
    <property type="molecule type" value="Genomic_DNA"/>
</dbReference>
<dbReference type="EMBL" id="SPHZ02000002">
    <property type="protein sequence ID" value="KAF0930538.1"/>
    <property type="molecule type" value="Genomic_DNA"/>
</dbReference>
<dbReference type="AlphaFoldDB" id="A0A6G1F0W2"/>
<proteinExistence type="predicted"/>
<sequence length="63" mass="7184">MSIAVSTCDEPWSECYGETIISNRELLLWDKGPSLLHHYVQHNKIVMLLNPSVMQAVIQAMLE</sequence>
<evidence type="ECO:0000313" key="2">
    <source>
        <dbReference type="EMBL" id="KAF0930540.1"/>
    </source>
</evidence>
<comment type="caution">
    <text evidence="2">The sequence shown here is derived from an EMBL/GenBank/DDBJ whole genome shotgun (WGS) entry which is preliminary data.</text>
</comment>
<name>A0A6G1F0W2_9ORYZ</name>
<organism evidence="2 3">
    <name type="scientific">Oryza meyeriana var. granulata</name>
    <dbReference type="NCBI Taxonomy" id="110450"/>
    <lineage>
        <taxon>Eukaryota</taxon>
        <taxon>Viridiplantae</taxon>
        <taxon>Streptophyta</taxon>
        <taxon>Embryophyta</taxon>
        <taxon>Tracheophyta</taxon>
        <taxon>Spermatophyta</taxon>
        <taxon>Magnoliopsida</taxon>
        <taxon>Liliopsida</taxon>
        <taxon>Poales</taxon>
        <taxon>Poaceae</taxon>
        <taxon>BOP clade</taxon>
        <taxon>Oryzoideae</taxon>
        <taxon>Oryzeae</taxon>
        <taxon>Oryzinae</taxon>
        <taxon>Oryza</taxon>
        <taxon>Oryza meyeriana</taxon>
    </lineage>
</organism>
<keyword evidence="3" id="KW-1185">Reference proteome</keyword>
<accession>A0A6G1F0W2</accession>
<protein>
    <submittedName>
        <fullName evidence="2">Uncharacterized protein</fullName>
    </submittedName>
</protein>
<evidence type="ECO:0000313" key="1">
    <source>
        <dbReference type="EMBL" id="KAF0930538.1"/>
    </source>
</evidence>
<reference evidence="2 3" key="1">
    <citation type="submission" date="2019-11" db="EMBL/GenBank/DDBJ databases">
        <title>Whole genome sequence of Oryza granulata.</title>
        <authorList>
            <person name="Li W."/>
        </authorList>
    </citation>
    <scope>NUCLEOTIDE SEQUENCE [LARGE SCALE GENOMIC DNA]</scope>
    <source>
        <strain evidence="3">cv. Menghai</strain>
        <tissue evidence="2">Leaf</tissue>
    </source>
</reference>